<feature type="chain" id="PRO_5012596995" evidence="1">
    <location>
        <begin position="22"/>
        <end position="132"/>
    </location>
</feature>
<dbReference type="Pfam" id="PF19410">
    <property type="entry name" value="DUF5980"/>
    <property type="match status" value="1"/>
</dbReference>
<organism evidence="2 3">
    <name type="scientific">Streptomyces marincola</name>
    <dbReference type="NCBI Taxonomy" id="2878388"/>
    <lineage>
        <taxon>Bacteria</taxon>
        <taxon>Bacillati</taxon>
        <taxon>Actinomycetota</taxon>
        <taxon>Actinomycetes</taxon>
        <taxon>Kitasatosporales</taxon>
        <taxon>Streptomycetaceae</taxon>
        <taxon>Streptomyces</taxon>
    </lineage>
</organism>
<evidence type="ECO:0000313" key="3">
    <source>
        <dbReference type="Proteomes" id="UP000194218"/>
    </source>
</evidence>
<name>A0A1W7CU83_9ACTN</name>
<dbReference type="EMBL" id="CP021121">
    <property type="protein sequence ID" value="ARQ68384.1"/>
    <property type="molecule type" value="Genomic_DNA"/>
</dbReference>
<accession>A0A1W7CU83</accession>
<dbReference type="KEGG" id="smao:CAG99_05555"/>
<evidence type="ECO:0000256" key="1">
    <source>
        <dbReference type="SAM" id="SignalP"/>
    </source>
</evidence>
<sequence>MISGLIAACMLTLVGATPASAATWTLMHHPGHEQRVCLWPNTSWHGTYLHAPFQGVWTTDIDLSMRNLPPGSYSNGGLMQGPGSSVDGTSAVAAVHVEIVGAPAGEYIAEIWADDGTETQSIPVIITFSENC</sequence>
<gene>
    <name evidence="2" type="ORF">CAG99_05555</name>
</gene>
<dbReference type="InterPro" id="IPR046023">
    <property type="entry name" value="DUF5980"/>
</dbReference>
<keyword evidence="3" id="KW-1185">Reference proteome</keyword>
<evidence type="ECO:0000313" key="2">
    <source>
        <dbReference type="EMBL" id="ARQ68384.1"/>
    </source>
</evidence>
<protein>
    <submittedName>
        <fullName evidence="2">Uncharacterized protein</fullName>
    </submittedName>
</protein>
<dbReference type="Proteomes" id="UP000194218">
    <property type="component" value="Chromosome"/>
</dbReference>
<proteinExistence type="predicted"/>
<keyword evidence="1" id="KW-0732">Signal</keyword>
<feature type="signal peptide" evidence="1">
    <location>
        <begin position="1"/>
        <end position="21"/>
    </location>
</feature>
<reference evidence="2 3" key="1">
    <citation type="submission" date="2017-05" db="EMBL/GenBank/DDBJ databases">
        <title>Complete genome sequence of Streptomyces sp. SCSIO 03032 revealed the diverse biosynthetic pathways for its bioactive secondary metabolites.</title>
        <authorList>
            <person name="Ma L."/>
            <person name="Zhu Y."/>
            <person name="Zhang W."/>
            <person name="Zhang G."/>
            <person name="Tian X."/>
            <person name="Zhang S."/>
            <person name="Zhang C."/>
        </authorList>
    </citation>
    <scope>NUCLEOTIDE SEQUENCE [LARGE SCALE GENOMIC DNA]</scope>
    <source>
        <strain evidence="2 3">SCSIO 03032</strain>
    </source>
</reference>
<dbReference type="AlphaFoldDB" id="A0A1W7CU83"/>